<keyword evidence="3 7" id="KW-0808">Transferase</keyword>
<feature type="binding site" evidence="7">
    <location>
        <position position="155"/>
    </location>
    <ligand>
        <name>S-adenosyl-L-methionine</name>
        <dbReference type="ChEBI" id="CHEBI:59789"/>
    </ligand>
</feature>
<evidence type="ECO:0000256" key="5">
    <source>
        <dbReference type="ARBA" id="ARBA00022694"/>
    </source>
</evidence>
<organism evidence="9 10">
    <name type="scientific">Desulfovibrio desulfuricans</name>
    <dbReference type="NCBI Taxonomy" id="876"/>
    <lineage>
        <taxon>Bacteria</taxon>
        <taxon>Pseudomonadati</taxon>
        <taxon>Thermodesulfobacteriota</taxon>
        <taxon>Desulfovibrionia</taxon>
        <taxon>Desulfovibrionales</taxon>
        <taxon>Desulfovibrionaceae</taxon>
        <taxon>Desulfovibrio</taxon>
    </lineage>
</organism>
<sequence>MDGHAEVQGILRGVRLPLLKPPEPVAGGFLRCGLPARVFFEKYQDLNRTAKEDLMTKEPTERRKARLLEVLAHRQPDLTLVLANIHDPHNVSAIYRSCDAFGVSRVNLYYTNTPFPALGRKTSASARKWVESARHKDSAALMESLRGQNMQVLATSCSPTARPLRDWDFTRPTAVIMGNEHSGVEPELLQMADGELYIPMYGMIQSFNVSVAAAIILSEAARQREAAGMYATPRMAAAALEEKLQEWLEK</sequence>
<proteinExistence type="inferred from homology"/>
<gene>
    <name evidence="7" type="primary">trmH</name>
    <name evidence="9" type="ORF">SAMN02910291_01224</name>
</gene>
<dbReference type="PANTHER" id="PTHR43453">
    <property type="entry name" value="RRNA METHYLASE-LIKE"/>
    <property type="match status" value="1"/>
</dbReference>
<feature type="domain" description="tRNA/rRNA methyltransferase SpoU type" evidence="8">
    <location>
        <begin position="78"/>
        <end position="217"/>
    </location>
</feature>
<comment type="catalytic activity">
    <reaction evidence="7">
        <text>guanosine(18) in tRNA + S-adenosyl-L-methionine = 2'-O-methylguanosine(18) in tRNA + S-adenosyl-L-homocysteine + H(+)</text>
        <dbReference type="Rhea" id="RHEA:20077"/>
        <dbReference type="Rhea" id="RHEA-COMP:10190"/>
        <dbReference type="Rhea" id="RHEA-COMP:10192"/>
        <dbReference type="ChEBI" id="CHEBI:15378"/>
        <dbReference type="ChEBI" id="CHEBI:57856"/>
        <dbReference type="ChEBI" id="CHEBI:59789"/>
        <dbReference type="ChEBI" id="CHEBI:74269"/>
        <dbReference type="ChEBI" id="CHEBI:74445"/>
        <dbReference type="EC" id="2.1.1.34"/>
    </reaction>
</comment>
<dbReference type="GO" id="GO:0141100">
    <property type="term" value="F:tRNA (guanine(18)-2'-O)-methyltransferase activity"/>
    <property type="evidence" value="ECO:0007669"/>
    <property type="project" value="UniProtKB-UniRule"/>
</dbReference>
<feature type="binding site" evidence="7">
    <location>
        <position position="198"/>
    </location>
    <ligand>
        <name>S-adenosyl-L-methionine</name>
        <dbReference type="ChEBI" id="CHEBI:59789"/>
    </ligand>
</feature>
<name>A0AA94HSA6_DESDE</name>
<keyword evidence="5 7" id="KW-0819">tRNA processing</keyword>
<dbReference type="SUPFAM" id="SSF75217">
    <property type="entry name" value="alpha/beta knot"/>
    <property type="match status" value="1"/>
</dbReference>
<comment type="similarity">
    <text evidence="7">Belongs to the class IV-like SAM-binding methyltransferase superfamily. RNA methyltransferase TrmH family.</text>
</comment>
<dbReference type="InterPro" id="IPR029026">
    <property type="entry name" value="tRNA_m1G_MTases_N"/>
</dbReference>
<evidence type="ECO:0000256" key="4">
    <source>
        <dbReference type="ARBA" id="ARBA00022691"/>
    </source>
</evidence>
<evidence type="ECO:0000256" key="3">
    <source>
        <dbReference type="ARBA" id="ARBA00022679"/>
    </source>
</evidence>
<dbReference type="Pfam" id="PF00588">
    <property type="entry name" value="SpoU_methylase"/>
    <property type="match status" value="1"/>
</dbReference>
<keyword evidence="6 7" id="KW-0694">RNA-binding</keyword>
<dbReference type="InterPro" id="IPR029028">
    <property type="entry name" value="Alpha/beta_knot_MTases"/>
</dbReference>
<evidence type="ECO:0000259" key="8">
    <source>
        <dbReference type="Pfam" id="PF00588"/>
    </source>
</evidence>
<evidence type="ECO:0000313" key="10">
    <source>
        <dbReference type="Proteomes" id="UP000182680"/>
    </source>
</evidence>
<keyword evidence="2 7" id="KW-0489">Methyltransferase</keyword>
<dbReference type="EC" id="2.1.1.34" evidence="7"/>
<dbReference type="InterPro" id="IPR001537">
    <property type="entry name" value="SpoU_MeTrfase"/>
</dbReference>
<protein>
    <recommendedName>
        <fullName evidence="7">tRNA (guanosine(18)-2'-O)-methyltransferase</fullName>
        <ecNumber evidence="7">2.1.1.34</ecNumber>
    </recommendedName>
    <alternativeName>
        <fullName evidence="7">tRNA [Gm18] methyltransferase</fullName>
    </alternativeName>
</protein>
<dbReference type="AlphaFoldDB" id="A0AA94HSA6"/>
<dbReference type="HAMAP" id="MF_02060">
    <property type="entry name" value="tRNA_methyltr_TrmH"/>
    <property type="match status" value="1"/>
</dbReference>
<evidence type="ECO:0000256" key="7">
    <source>
        <dbReference type="HAMAP-Rule" id="MF_02060"/>
    </source>
</evidence>
<dbReference type="PANTHER" id="PTHR43453:SF1">
    <property type="entry name" value="TRNA_RRNA METHYLTRANSFERASE SPOU TYPE DOMAIN-CONTAINING PROTEIN"/>
    <property type="match status" value="1"/>
</dbReference>
<comment type="function">
    <text evidence="7">Catalyzes the 2'-O methylation of guanosine at position 18 in tRNA.</text>
</comment>
<dbReference type="EMBL" id="FPIW01000016">
    <property type="protein sequence ID" value="SFW41529.1"/>
    <property type="molecule type" value="Genomic_DNA"/>
</dbReference>
<dbReference type="GO" id="GO:0000049">
    <property type="term" value="F:tRNA binding"/>
    <property type="evidence" value="ECO:0007669"/>
    <property type="project" value="UniProtKB-UniRule"/>
</dbReference>
<dbReference type="GO" id="GO:0002938">
    <property type="term" value="P:tRNA guanine ribose methylation"/>
    <property type="evidence" value="ECO:0007669"/>
    <property type="project" value="UniProtKB-UniRule"/>
</dbReference>
<accession>A0AA94HSA6</accession>
<dbReference type="Proteomes" id="UP000182680">
    <property type="component" value="Unassembled WGS sequence"/>
</dbReference>
<dbReference type="InterPro" id="IPR033671">
    <property type="entry name" value="TrmH"/>
</dbReference>
<evidence type="ECO:0000256" key="6">
    <source>
        <dbReference type="ARBA" id="ARBA00022884"/>
    </source>
</evidence>
<dbReference type="CDD" id="cd18092">
    <property type="entry name" value="SpoU-like_TrmH"/>
    <property type="match status" value="1"/>
</dbReference>
<comment type="caution">
    <text evidence="9">The sequence shown here is derived from an EMBL/GenBank/DDBJ whole genome shotgun (WGS) entry which is preliminary data.</text>
</comment>
<keyword evidence="4 7" id="KW-0949">S-adenosyl-L-methionine</keyword>
<keyword evidence="1 7" id="KW-0820">tRNA-binding</keyword>
<dbReference type="Gene3D" id="3.40.1280.10">
    <property type="match status" value="1"/>
</dbReference>
<reference evidence="10" key="1">
    <citation type="submission" date="2016-11" db="EMBL/GenBank/DDBJ databases">
        <authorList>
            <person name="Jaros S."/>
            <person name="Januszkiewicz K."/>
            <person name="Wedrychowicz H."/>
        </authorList>
    </citation>
    <scope>NUCLEOTIDE SEQUENCE [LARGE SCALE GENOMIC DNA]</scope>
    <source>
        <strain evidence="10">DSM 7057</strain>
    </source>
</reference>
<evidence type="ECO:0000256" key="2">
    <source>
        <dbReference type="ARBA" id="ARBA00022603"/>
    </source>
</evidence>
<comment type="caution">
    <text evidence="7">Lacks conserved residue(s) required for the propagation of feature annotation.</text>
</comment>
<evidence type="ECO:0000313" key="9">
    <source>
        <dbReference type="EMBL" id="SFW41529.1"/>
    </source>
</evidence>
<evidence type="ECO:0000256" key="1">
    <source>
        <dbReference type="ARBA" id="ARBA00022555"/>
    </source>
</evidence>